<feature type="region of interest" description="Disordered" evidence="1">
    <location>
        <begin position="99"/>
        <end position="148"/>
    </location>
</feature>
<dbReference type="Proteomes" id="UP000249757">
    <property type="component" value="Unassembled WGS sequence"/>
</dbReference>
<name>A0A922N480_9PLEO</name>
<protein>
    <submittedName>
        <fullName evidence="2">Rhv domain containing protein</fullName>
    </submittedName>
</protein>
<keyword evidence="3" id="KW-1185">Reference proteome</keyword>
<dbReference type="EMBL" id="NRDI02000024">
    <property type="protein sequence ID" value="KAI1508702.1"/>
    <property type="molecule type" value="Genomic_DNA"/>
</dbReference>
<sequence>MASNWMKRFHNRFGNAQSISATIRRRAAGEGSSVFSRRRDPPSWAGSCVVAVIPTGVQGHSANIWQRQGGDVGRASGFPDARYQGKLQHFRPGALERPVSVAPGTWEGERAERDGVQEGGTRHNQRQEEAFSKSNYYRGQRRGRITRGKWPSRCATTAGVERIDSGAD</sequence>
<proteinExistence type="predicted"/>
<evidence type="ECO:0000313" key="2">
    <source>
        <dbReference type="EMBL" id="KAI1508702.1"/>
    </source>
</evidence>
<feature type="region of interest" description="Disordered" evidence="1">
    <location>
        <begin position="24"/>
        <end position="43"/>
    </location>
</feature>
<evidence type="ECO:0000256" key="1">
    <source>
        <dbReference type="SAM" id="MobiDB-lite"/>
    </source>
</evidence>
<organism evidence="2 3">
    <name type="scientific">Pyrenophora tritici-repentis</name>
    <dbReference type="NCBI Taxonomy" id="45151"/>
    <lineage>
        <taxon>Eukaryota</taxon>
        <taxon>Fungi</taxon>
        <taxon>Dikarya</taxon>
        <taxon>Ascomycota</taxon>
        <taxon>Pezizomycotina</taxon>
        <taxon>Dothideomycetes</taxon>
        <taxon>Pleosporomycetidae</taxon>
        <taxon>Pleosporales</taxon>
        <taxon>Pleosporineae</taxon>
        <taxon>Pleosporaceae</taxon>
        <taxon>Pyrenophora</taxon>
    </lineage>
</organism>
<comment type="caution">
    <text evidence="2">The sequence shown here is derived from an EMBL/GenBank/DDBJ whole genome shotgun (WGS) entry which is preliminary data.</text>
</comment>
<reference evidence="3" key="1">
    <citation type="journal article" date="2022" name="Microb. Genom.">
        <title>A global pangenome for the wheat fungal pathogen Pyrenophora tritici-repentis and prediction of effector protein structural homology.</title>
        <authorList>
            <person name="Moolhuijzen P.M."/>
            <person name="See P.T."/>
            <person name="Shi G."/>
            <person name="Powell H.R."/>
            <person name="Cockram J."/>
            <person name="Jorgensen L.N."/>
            <person name="Benslimane H."/>
            <person name="Strelkov S.E."/>
            <person name="Turner J."/>
            <person name="Liu Z."/>
            <person name="Moffat C.S."/>
        </authorList>
    </citation>
    <scope>NUCLEOTIDE SEQUENCE [LARGE SCALE GENOMIC DNA]</scope>
</reference>
<gene>
    <name evidence="2" type="ORF">Ptr86124_012331</name>
</gene>
<evidence type="ECO:0000313" key="3">
    <source>
        <dbReference type="Proteomes" id="UP000249757"/>
    </source>
</evidence>
<accession>A0A922N480</accession>
<feature type="compositionally biased region" description="Basic and acidic residues" evidence="1">
    <location>
        <begin position="107"/>
        <end position="116"/>
    </location>
</feature>
<dbReference type="AlphaFoldDB" id="A0A922N480"/>